<dbReference type="EMBL" id="JAKWBI020000123">
    <property type="protein sequence ID" value="KAJ2902144.1"/>
    <property type="molecule type" value="Genomic_DNA"/>
</dbReference>
<evidence type="ECO:0000256" key="1">
    <source>
        <dbReference type="ARBA" id="ARBA00004201"/>
    </source>
</evidence>
<dbReference type="InterPro" id="IPR055393">
    <property type="entry name" value="Beta-prop_EDC4L"/>
</dbReference>
<feature type="compositionally biased region" description="Pro residues" evidence="6">
    <location>
        <begin position="91"/>
        <end position="100"/>
    </location>
</feature>
<feature type="compositionally biased region" description="Basic and acidic residues" evidence="6">
    <location>
        <begin position="1123"/>
        <end position="1142"/>
    </location>
</feature>
<dbReference type="PANTHER" id="PTHR15598">
    <property type="entry name" value="ENHANCER OF MRNA-DECAPPING PROTEIN 4"/>
    <property type="match status" value="1"/>
</dbReference>
<dbReference type="InterPro" id="IPR045152">
    <property type="entry name" value="EDC4-like"/>
</dbReference>
<accession>A0AAD5WTK9</accession>
<feature type="domain" description="EDC4-like protein pdc1 beta-propeller" evidence="7">
    <location>
        <begin position="567"/>
        <end position="920"/>
    </location>
</feature>
<comment type="subcellular location">
    <subcellularLocation>
        <location evidence="1">Cytoplasm</location>
        <location evidence="1">P-body</location>
    </subcellularLocation>
</comment>
<comment type="caution">
    <text evidence="8">The sequence shown here is derived from an EMBL/GenBank/DDBJ whole genome shotgun (WGS) entry which is preliminary data.</text>
</comment>
<feature type="region of interest" description="Disordered" evidence="6">
    <location>
        <begin position="1556"/>
        <end position="1614"/>
    </location>
</feature>
<feature type="compositionally biased region" description="Pro residues" evidence="6">
    <location>
        <begin position="192"/>
        <end position="206"/>
    </location>
</feature>
<feature type="compositionally biased region" description="Polar residues" evidence="6">
    <location>
        <begin position="320"/>
        <end position="359"/>
    </location>
</feature>
<evidence type="ECO:0000259" key="7">
    <source>
        <dbReference type="Pfam" id="PF24106"/>
    </source>
</evidence>
<name>A0AAD5WTK9_9PEZI</name>
<evidence type="ECO:0000313" key="8">
    <source>
        <dbReference type="EMBL" id="KAJ2902144.1"/>
    </source>
</evidence>
<dbReference type="Gene3D" id="2.130.10.10">
    <property type="entry name" value="YVTN repeat-like/Quinoprotein amine dehydrogenase"/>
    <property type="match status" value="1"/>
</dbReference>
<dbReference type="FunFam" id="2.130.10.10:FF:000817">
    <property type="entry name" value="WGS project CABT00000000 data, contig 2.15"/>
    <property type="match status" value="1"/>
</dbReference>
<dbReference type="SUPFAM" id="SSF50978">
    <property type="entry name" value="WD40 repeat-like"/>
    <property type="match status" value="1"/>
</dbReference>
<organism evidence="8 9">
    <name type="scientific">Zalerion maritima</name>
    <dbReference type="NCBI Taxonomy" id="339359"/>
    <lineage>
        <taxon>Eukaryota</taxon>
        <taxon>Fungi</taxon>
        <taxon>Dikarya</taxon>
        <taxon>Ascomycota</taxon>
        <taxon>Pezizomycotina</taxon>
        <taxon>Sordariomycetes</taxon>
        <taxon>Lulworthiomycetidae</taxon>
        <taxon>Lulworthiales</taxon>
        <taxon>Lulworthiaceae</taxon>
        <taxon>Zalerion</taxon>
    </lineage>
</organism>
<dbReference type="GO" id="GO:0031087">
    <property type="term" value="P:deadenylation-independent decapping of nuclear-transcribed mRNA"/>
    <property type="evidence" value="ECO:0007669"/>
    <property type="project" value="InterPro"/>
</dbReference>
<keyword evidence="9" id="KW-1185">Reference proteome</keyword>
<dbReference type="Pfam" id="PF24106">
    <property type="entry name" value="Beta-prop_EDC4L"/>
    <property type="match status" value="1"/>
</dbReference>
<feature type="region of interest" description="Disordered" evidence="6">
    <location>
        <begin position="185"/>
        <end position="426"/>
    </location>
</feature>
<feature type="compositionally biased region" description="Polar residues" evidence="6">
    <location>
        <begin position="49"/>
        <end position="58"/>
    </location>
</feature>
<proteinExistence type="inferred from homology"/>
<evidence type="ECO:0000256" key="2">
    <source>
        <dbReference type="ARBA" id="ARBA00009639"/>
    </source>
</evidence>
<feature type="compositionally biased region" description="Acidic residues" evidence="6">
    <location>
        <begin position="473"/>
        <end position="482"/>
    </location>
</feature>
<feature type="region of interest" description="Disordered" evidence="6">
    <location>
        <begin position="1"/>
        <end position="129"/>
    </location>
</feature>
<evidence type="ECO:0000256" key="5">
    <source>
        <dbReference type="ARBA" id="ARBA00022737"/>
    </source>
</evidence>
<keyword evidence="4" id="KW-0853">WD repeat</keyword>
<protein>
    <recommendedName>
        <fullName evidence="7">EDC4-like protein pdc1 beta-propeller domain-containing protein</fullName>
    </recommendedName>
</protein>
<feature type="compositionally biased region" description="Polar residues" evidence="6">
    <location>
        <begin position="20"/>
        <end position="34"/>
    </location>
</feature>
<feature type="compositionally biased region" description="Polar residues" evidence="6">
    <location>
        <begin position="1097"/>
        <end position="1109"/>
    </location>
</feature>
<dbReference type="PANTHER" id="PTHR15598:SF5">
    <property type="entry name" value="ENHANCER OF MRNA-DECAPPING PROTEIN 4"/>
    <property type="match status" value="1"/>
</dbReference>
<comment type="similarity">
    <text evidence="2">Belongs to the WD repeat EDC4 family.</text>
</comment>
<keyword evidence="5" id="KW-0677">Repeat</keyword>
<feature type="compositionally biased region" description="Low complexity" evidence="6">
    <location>
        <begin position="263"/>
        <end position="272"/>
    </location>
</feature>
<evidence type="ECO:0000256" key="4">
    <source>
        <dbReference type="ARBA" id="ARBA00022574"/>
    </source>
</evidence>
<dbReference type="Proteomes" id="UP001201980">
    <property type="component" value="Unassembled WGS sequence"/>
</dbReference>
<evidence type="ECO:0000313" key="9">
    <source>
        <dbReference type="Proteomes" id="UP001201980"/>
    </source>
</evidence>
<keyword evidence="3" id="KW-0963">Cytoplasm</keyword>
<feature type="compositionally biased region" description="Low complexity" evidence="6">
    <location>
        <begin position="1581"/>
        <end position="1614"/>
    </location>
</feature>
<dbReference type="GO" id="GO:0000932">
    <property type="term" value="C:P-body"/>
    <property type="evidence" value="ECO:0007669"/>
    <property type="project" value="UniProtKB-SubCell"/>
</dbReference>
<feature type="region of interest" description="Disordered" evidence="6">
    <location>
        <begin position="472"/>
        <end position="527"/>
    </location>
</feature>
<feature type="compositionally biased region" description="Low complexity" evidence="6">
    <location>
        <begin position="1144"/>
        <end position="1155"/>
    </location>
</feature>
<gene>
    <name evidence="8" type="ORF">MKZ38_000997</name>
</gene>
<feature type="compositionally biased region" description="Polar residues" evidence="6">
    <location>
        <begin position="1566"/>
        <end position="1580"/>
    </location>
</feature>
<dbReference type="InterPro" id="IPR036322">
    <property type="entry name" value="WD40_repeat_dom_sf"/>
</dbReference>
<dbReference type="InterPro" id="IPR015943">
    <property type="entry name" value="WD40/YVTN_repeat-like_dom_sf"/>
</dbReference>
<feature type="region of interest" description="Disordered" evidence="6">
    <location>
        <begin position="1096"/>
        <end position="1156"/>
    </location>
</feature>
<evidence type="ECO:0000256" key="6">
    <source>
        <dbReference type="SAM" id="MobiDB-lite"/>
    </source>
</evidence>
<evidence type="ECO:0000256" key="3">
    <source>
        <dbReference type="ARBA" id="ARBA00022490"/>
    </source>
</evidence>
<feature type="compositionally biased region" description="Low complexity" evidence="6">
    <location>
        <begin position="39"/>
        <end position="48"/>
    </location>
</feature>
<reference evidence="8" key="1">
    <citation type="submission" date="2022-07" db="EMBL/GenBank/DDBJ databases">
        <title>Draft genome sequence of Zalerion maritima ATCC 34329, a (micro)plastics degrading marine fungus.</title>
        <authorList>
            <person name="Paco A."/>
            <person name="Goncalves M.F.M."/>
            <person name="Rocha-Santos T.A.P."/>
            <person name="Alves A."/>
        </authorList>
    </citation>
    <scope>NUCLEOTIDE SEQUENCE</scope>
    <source>
        <strain evidence="8">ATCC 34329</strain>
    </source>
</reference>
<feature type="compositionally biased region" description="Polar residues" evidence="6">
    <location>
        <begin position="1"/>
        <end position="12"/>
    </location>
</feature>
<feature type="compositionally biased region" description="Acidic residues" evidence="6">
    <location>
        <begin position="400"/>
        <end position="410"/>
    </location>
</feature>
<feature type="compositionally biased region" description="Polar residues" evidence="6">
    <location>
        <begin position="219"/>
        <end position="255"/>
    </location>
</feature>
<sequence length="1614" mass="177777">MSNYSYSNSEQNRGAMENMLLQQLRGQSQSNQTEEGQHPQHQPAHGQHSQYQHQQAYNPNRYDGPPNHGAPGVPSAPASNQEYDEDDDIMPPAPTPPVNNMPPGVLAYMSNSGGNSIGAPRAPPNSEHTNNLLNLLKFQGPSASQEQHGQRGLMSSSTYSPRIVAPAPVGQDPTGLLAAMMTGVHDEGQKDTPPPSYAAKANPPPEDTQAYLLGLLNRPKQSQGDQSSQQFTADSTKSSKSITLTPQSTNDSNMEYNREHHQQYQPHQHAYQNTSPTYSRHSDGYSHQHLPPALEQVQHPAPESGPVPHYQNMASHAGYHNNNPFTDITRSSPVDKTPKSLSTTPAAPGSSHSHQSPVQTLKKPSVTSSPRSAVADPRLSGSERSYVPSPVQARRGEPVPEVEEPTEEIESAAASEPDPVEEEVVEPAELIEDTEDLDEFAAENTGTVAEAVSELAPKLDREVQEALAHLVEEDQAEGDSAAEEVRSQPDMPEEEEVLEEGAREDPPMEDAVEEPVNGTSSREPVVDSWETADAEGENDDAMLPDDNDPGIPVYNFPMRPWIGLRLIENKDIERPAFREDSISPITRLKKDFDQIDRNLVTASESHIIYGMSRNGGLRVISQDDGRDAKLFTDTQDRIFNVSVSVSPASEPPVKEAIIGTGISGTVYWTLIKDGDEDHIVDAHPEQYGFALPPINSQEGDAPGGVLKTRARPSSMHPEYFAIGRGKTIHVIWPSLIMEGNLFKPGHDRTVDVEKLMGSCSLKINTGKAGKDFTFSADDTTIVTLDKAGKVKFWDIRPLTTSRAESTGQSSLPLHDDLELKEPILSLNTTSDGEKPWPTSVLLVDKPKPYQRRTAQRYMIVGTKQNHSFQLWDLTLRKVVQEINLPHGKDSDAACSLMYHSSTGMIIIGHPTRNSVYFLHLSAPKYNLKISQVDYMTRLATPDSYVPMPDCTAVLSGYREISFSASGTLRSLDLLPTPLATEEPEEPVLFELYAMHSKGVACVNVRQRDLGWSAENRVVNPKDAVECGAVVISKISSPPQVPTPGEAVAAAEAATPQIPIRVIQRRDLDEAPMATTSTARGRPAPLEVVLPVKPQLVEPTSSITPSSQATEKPEKPKNKRKKGLAGEEKSNNKEARPGNKEPKNSSASSHSASTSTIEQVEAYTNRMETRLNGQITDLGQQLHAFADRVDLSLDARDRAFDNRSRDILKTISQQLNENTQGLLTELVQTHFDQRLVPAISERATAAINSHLSSINAQVSESVKKEVAGAVPYAVSQALQDPDTGKAIARSVSNAISSQIADHVQNELSSRIFPAFKNMADLAVQQAQREFDQKLAQTTERLEYTVRSESAKADHLVGMVENLQETVKTMANTQSQFQDEILKLQQRQMASPQAAAVPVAPYQNQVAPRPALDPALEGDIREINSLMRTPEGYENALVRWLQSDFQNEVFDHYYWNVNPGFLTQVAPLVQLSVAATLTEHISRGRLRERVAWLETLIRSFHENLGPNLDNQTRDITPKIMTLVVSRIEGIFFEITRQAPQDPILKVLSGLIATGNRIVRTTKGGPTSPAHSDQRQMQYQEPSQAQYEQHAQYQHDVPQHQQVQYQHQGPQGPQQWY</sequence>